<name>A0A1S1X6L6_9NEIS</name>
<dbReference type="GO" id="GO:0004888">
    <property type="term" value="F:transmembrane signaling receptor activity"/>
    <property type="evidence" value="ECO:0007669"/>
    <property type="project" value="InterPro"/>
</dbReference>
<dbReference type="PANTHER" id="PTHR43531">
    <property type="entry name" value="PROTEIN ICFG"/>
    <property type="match status" value="1"/>
</dbReference>
<evidence type="ECO:0000256" key="2">
    <source>
        <dbReference type="ARBA" id="ARBA00029447"/>
    </source>
</evidence>
<reference evidence="6 7" key="1">
    <citation type="submission" date="2016-09" db="EMBL/GenBank/DDBJ databases">
        <title>Chromobacterium muskegensis sp. nov., an insecticidal bacterium isolated from Sphagnum bogs.</title>
        <authorList>
            <person name="Sparks M.E."/>
            <person name="Blackburn M.B."/>
            <person name="Gundersen-Rindal D.E."/>
            <person name="Mitchell A."/>
            <person name="Farrar R."/>
            <person name="Kuhar D."/>
        </authorList>
    </citation>
    <scope>NUCLEOTIDE SEQUENCE [LARGE SCALE GENOMIC DNA]</scope>
    <source>
        <strain evidence="6 7">37-2</strain>
    </source>
</reference>
<evidence type="ECO:0000259" key="5">
    <source>
        <dbReference type="PROSITE" id="PS50111"/>
    </source>
</evidence>
<dbReference type="GO" id="GO:0006935">
    <property type="term" value="P:chemotaxis"/>
    <property type="evidence" value="ECO:0007669"/>
    <property type="project" value="UniProtKB-KW"/>
</dbReference>
<dbReference type="PANTHER" id="PTHR43531:SF11">
    <property type="entry name" value="METHYL-ACCEPTING CHEMOTAXIS PROTEIN 3"/>
    <property type="match status" value="1"/>
</dbReference>
<dbReference type="InterPro" id="IPR004089">
    <property type="entry name" value="MCPsignal_dom"/>
</dbReference>
<dbReference type="GO" id="GO:0007165">
    <property type="term" value="P:signal transduction"/>
    <property type="evidence" value="ECO:0007669"/>
    <property type="project" value="UniProtKB-KW"/>
</dbReference>
<evidence type="ECO:0000313" key="6">
    <source>
        <dbReference type="EMBL" id="OHX15047.1"/>
    </source>
</evidence>
<keyword evidence="3" id="KW-0807">Transducer</keyword>
<dbReference type="PROSITE" id="PS50111">
    <property type="entry name" value="CHEMOTAXIS_TRANSDUC_2"/>
    <property type="match status" value="1"/>
</dbReference>
<protein>
    <submittedName>
        <fullName evidence="6">Chemotaxis protein</fullName>
    </submittedName>
</protein>
<dbReference type="EMBL" id="MKCS01000001">
    <property type="protein sequence ID" value="OHX15047.1"/>
    <property type="molecule type" value="Genomic_DNA"/>
</dbReference>
<feature type="coiled-coil region" evidence="4">
    <location>
        <begin position="51"/>
        <end position="85"/>
    </location>
</feature>
<dbReference type="STRING" id="1903179.BI347_13855"/>
<dbReference type="InterPro" id="IPR004090">
    <property type="entry name" value="Chemotax_Me-accpt_rcpt"/>
</dbReference>
<evidence type="ECO:0000256" key="4">
    <source>
        <dbReference type="SAM" id="Coils"/>
    </source>
</evidence>
<evidence type="ECO:0000313" key="7">
    <source>
        <dbReference type="Proteomes" id="UP000180088"/>
    </source>
</evidence>
<dbReference type="PRINTS" id="PR00260">
    <property type="entry name" value="CHEMTRNSDUCR"/>
</dbReference>
<feature type="domain" description="Methyl-accepting transducer" evidence="5">
    <location>
        <begin position="71"/>
        <end position="286"/>
    </location>
</feature>
<keyword evidence="1" id="KW-0145">Chemotaxis</keyword>
<dbReference type="SMART" id="SM00283">
    <property type="entry name" value="MA"/>
    <property type="match status" value="1"/>
</dbReference>
<dbReference type="AlphaFoldDB" id="A0A1S1X6L6"/>
<evidence type="ECO:0000256" key="3">
    <source>
        <dbReference type="PROSITE-ProRule" id="PRU00284"/>
    </source>
</evidence>
<accession>A0A1S1X6L6</accession>
<gene>
    <name evidence="6" type="ORF">BI347_13855</name>
</gene>
<proteinExistence type="inferred from homology"/>
<sequence>MLAAAIAYIGRSLFLQVGGEPAEVAAIAKQVAGGDLTIKVEPRPGDDISILAAMAQMVRQLTGVIAELERNAEALNLTSEEVSASAQALSQSASQQAASLEETSASVEEITATVAQNSDNAHITNEMAGKATADAGLGSQAVGQTVLAIREIARQIEIIDDIAYQTNLLALNAAIEAAHAGKQGKGFTVVAAEVRKLAEHCQTAARDIGKLAGDSVGLAEQAGGLLQQMLPSIRKTADLVQEITMASQEQSEGLMQINTAVCQLSMATQLNASTSEQLSATADQLNHQALRLKQMMAFFKTRQATGTLPFRP</sequence>
<evidence type="ECO:0000256" key="1">
    <source>
        <dbReference type="ARBA" id="ARBA00022500"/>
    </source>
</evidence>
<comment type="caution">
    <text evidence="6">The sequence shown here is derived from an EMBL/GenBank/DDBJ whole genome shotgun (WGS) entry which is preliminary data.</text>
</comment>
<keyword evidence="4" id="KW-0175">Coiled coil</keyword>
<dbReference type="InterPro" id="IPR051310">
    <property type="entry name" value="MCP_chemotaxis"/>
</dbReference>
<dbReference type="Pfam" id="PF00015">
    <property type="entry name" value="MCPsignal"/>
    <property type="match status" value="1"/>
</dbReference>
<dbReference type="Gene3D" id="1.10.287.950">
    <property type="entry name" value="Methyl-accepting chemotaxis protein"/>
    <property type="match status" value="1"/>
</dbReference>
<dbReference type="Proteomes" id="UP000180088">
    <property type="component" value="Unassembled WGS sequence"/>
</dbReference>
<comment type="similarity">
    <text evidence="2">Belongs to the methyl-accepting chemotaxis (MCP) protein family.</text>
</comment>
<dbReference type="GO" id="GO:0005886">
    <property type="term" value="C:plasma membrane"/>
    <property type="evidence" value="ECO:0007669"/>
    <property type="project" value="TreeGrafter"/>
</dbReference>
<organism evidence="6 7">
    <name type="scientific">Chromobacterium sphagni</name>
    <dbReference type="NCBI Taxonomy" id="1903179"/>
    <lineage>
        <taxon>Bacteria</taxon>
        <taxon>Pseudomonadati</taxon>
        <taxon>Pseudomonadota</taxon>
        <taxon>Betaproteobacteria</taxon>
        <taxon>Neisseriales</taxon>
        <taxon>Chromobacteriaceae</taxon>
        <taxon>Chromobacterium</taxon>
    </lineage>
</organism>
<dbReference type="SUPFAM" id="SSF58104">
    <property type="entry name" value="Methyl-accepting chemotaxis protein (MCP) signaling domain"/>
    <property type="match status" value="1"/>
</dbReference>